<dbReference type="OrthoDB" id="1767600at2"/>
<dbReference type="InterPro" id="IPR035890">
    <property type="entry name" value="Anti-sigma-28_factor_FlgM_sf"/>
</dbReference>
<feature type="domain" description="Anti-sigma-28 factor FlgM C-terminal" evidence="7">
    <location>
        <begin position="31"/>
        <end position="84"/>
    </location>
</feature>
<evidence type="ECO:0000256" key="5">
    <source>
        <dbReference type="ARBA" id="ARBA00023015"/>
    </source>
</evidence>
<dbReference type="GO" id="GO:0045892">
    <property type="term" value="P:negative regulation of DNA-templated transcription"/>
    <property type="evidence" value="ECO:0007669"/>
    <property type="project" value="InterPro"/>
</dbReference>
<name>A0A0K8J2Q1_9FIRM</name>
<evidence type="ECO:0000313" key="8">
    <source>
        <dbReference type="EMBL" id="CUH91916.1"/>
    </source>
</evidence>
<protein>
    <recommendedName>
        <fullName evidence="2">Negative regulator of flagellin synthesis</fullName>
    </recommendedName>
</protein>
<dbReference type="EMBL" id="LN879430">
    <property type="protein sequence ID" value="CUH91916.1"/>
    <property type="molecule type" value="Genomic_DNA"/>
</dbReference>
<evidence type="ECO:0000256" key="3">
    <source>
        <dbReference type="ARBA" id="ARBA00022491"/>
    </source>
</evidence>
<dbReference type="Proteomes" id="UP000196053">
    <property type="component" value="Chromosome I"/>
</dbReference>
<sequence length="92" mass="10756">MRIEAYNKVNQIYNTSKVRNVKKTEKSSFQDKLEISQTANDYSIAKQAVDQTPDVREDKINEIKKRMESGTYNVSMEDVAEKIVSRYFDELI</sequence>
<keyword evidence="9" id="KW-1185">Reference proteome</keyword>
<gene>
    <name evidence="8" type="ORF">SD1D_0363</name>
</gene>
<dbReference type="KEGG" id="hsd:SD1D_0363"/>
<evidence type="ECO:0000256" key="1">
    <source>
        <dbReference type="ARBA" id="ARBA00005322"/>
    </source>
</evidence>
<accession>A0A0K8J2Q1</accession>
<evidence type="ECO:0000313" key="9">
    <source>
        <dbReference type="Proteomes" id="UP000196053"/>
    </source>
</evidence>
<evidence type="ECO:0000259" key="7">
    <source>
        <dbReference type="Pfam" id="PF04316"/>
    </source>
</evidence>
<evidence type="ECO:0000256" key="2">
    <source>
        <dbReference type="ARBA" id="ARBA00017823"/>
    </source>
</evidence>
<proteinExistence type="inferred from homology"/>
<dbReference type="Pfam" id="PF04316">
    <property type="entry name" value="FlgM"/>
    <property type="match status" value="1"/>
</dbReference>
<dbReference type="InterPro" id="IPR007412">
    <property type="entry name" value="FlgM"/>
</dbReference>
<keyword evidence="6" id="KW-0804">Transcription</keyword>
<dbReference type="InterPro" id="IPR031316">
    <property type="entry name" value="FlgM_C"/>
</dbReference>
<reference evidence="9" key="1">
    <citation type="submission" date="2015-09" db="EMBL/GenBank/DDBJ databases">
        <authorList>
            <person name="Wibberg D."/>
        </authorList>
    </citation>
    <scope>NUCLEOTIDE SEQUENCE [LARGE SCALE GENOMIC DNA]</scope>
    <source>
        <strain evidence="9">SD1D</strain>
    </source>
</reference>
<keyword evidence="3" id="KW-0678">Repressor</keyword>
<dbReference type="RefSeq" id="WP_058257339.1">
    <property type="nucleotide sequence ID" value="NZ_DUPS01000028.1"/>
</dbReference>
<keyword evidence="4" id="KW-1005">Bacterial flagellum biogenesis</keyword>
<evidence type="ECO:0000256" key="4">
    <source>
        <dbReference type="ARBA" id="ARBA00022795"/>
    </source>
</evidence>
<dbReference type="AlphaFoldDB" id="A0A0K8J2Q1"/>
<keyword evidence="5" id="KW-0805">Transcription regulation</keyword>
<dbReference type="SUPFAM" id="SSF101498">
    <property type="entry name" value="Anti-sigma factor FlgM"/>
    <property type="match status" value="1"/>
</dbReference>
<organism evidence="8 9">
    <name type="scientific">Herbinix luporum</name>
    <dbReference type="NCBI Taxonomy" id="1679721"/>
    <lineage>
        <taxon>Bacteria</taxon>
        <taxon>Bacillati</taxon>
        <taxon>Bacillota</taxon>
        <taxon>Clostridia</taxon>
        <taxon>Lachnospirales</taxon>
        <taxon>Lachnospiraceae</taxon>
        <taxon>Herbinix</taxon>
    </lineage>
</organism>
<dbReference type="NCBIfam" id="TIGR03824">
    <property type="entry name" value="FlgM_jcvi"/>
    <property type="match status" value="1"/>
</dbReference>
<comment type="similarity">
    <text evidence="1">Belongs to the FlgM family.</text>
</comment>
<evidence type="ECO:0000256" key="6">
    <source>
        <dbReference type="ARBA" id="ARBA00023163"/>
    </source>
</evidence>
<dbReference type="GO" id="GO:0044781">
    <property type="term" value="P:bacterial-type flagellum organization"/>
    <property type="evidence" value="ECO:0007669"/>
    <property type="project" value="UniProtKB-KW"/>
</dbReference>